<accession>A0A934MC64</accession>
<comment type="caution">
    <text evidence="1">The sequence shown here is derived from an EMBL/GenBank/DDBJ whole genome shotgun (WGS) entry which is preliminary data.</text>
</comment>
<sequence length="345" mass="35417">MTGVTGPGPWPGPDVLDAQSAVLGDLVDVPEGVDGLPFTVQLASRGPGAEPLGRTAALLVDMPSELGPHGWRLSDRPGLDLERSRAYLREDLDALAVAGYGYAGPLTVQVLGPWTLAASLYLARGDRVLSDAGAVRSLVESLTAGVSDHVAAVRAQVPGAEVVVQVHEPLVAQVAAGVLPTFSGYSRLRAVEGPALVDGLRPLLDGVRALGARNVVHVGRSWVGVAPAVHAGAEDLGLDLAPVATWDERVWELVARATERGMRLWAGLPPAHISQCAGADVRGLADVVAVPWRRLGLPLEGLSDVVLTSPLGPLTGPAPGSSEEARGALGTTVRAAGALADLAHG</sequence>
<protein>
    <recommendedName>
        <fullName evidence="3">Methionine synthase</fullName>
    </recommendedName>
</protein>
<proteinExistence type="predicted"/>
<organism evidence="1 2">
    <name type="scientific">Sanguibacter suaedae</name>
    <dbReference type="NCBI Taxonomy" id="2795737"/>
    <lineage>
        <taxon>Bacteria</taxon>
        <taxon>Bacillati</taxon>
        <taxon>Actinomycetota</taxon>
        <taxon>Actinomycetes</taxon>
        <taxon>Micrococcales</taxon>
        <taxon>Sanguibacteraceae</taxon>
        <taxon>Sanguibacter</taxon>
    </lineage>
</organism>
<dbReference type="Proteomes" id="UP000602087">
    <property type="component" value="Unassembled WGS sequence"/>
</dbReference>
<dbReference type="SUPFAM" id="SSF51726">
    <property type="entry name" value="UROD/MetE-like"/>
    <property type="match status" value="1"/>
</dbReference>
<name>A0A934MC64_9MICO</name>
<keyword evidence="2" id="KW-1185">Reference proteome</keyword>
<dbReference type="InterPro" id="IPR038071">
    <property type="entry name" value="UROD/MetE-like_sf"/>
</dbReference>
<gene>
    <name evidence="1" type="ORF">JAV76_13690</name>
</gene>
<dbReference type="AlphaFoldDB" id="A0A934MC64"/>
<reference evidence="1" key="1">
    <citation type="submission" date="2020-12" db="EMBL/GenBank/DDBJ databases">
        <title>Sanguibacter suaedae sp. nov., isolated from Suaeda aralocaspica.</title>
        <authorList>
            <person name="Ma Q."/>
        </authorList>
    </citation>
    <scope>NUCLEOTIDE SEQUENCE</scope>
    <source>
        <strain evidence="1">YZGR15</strain>
    </source>
</reference>
<dbReference type="EMBL" id="JAEINH010000015">
    <property type="protein sequence ID" value="MBI9116066.1"/>
    <property type="molecule type" value="Genomic_DNA"/>
</dbReference>
<evidence type="ECO:0000313" key="2">
    <source>
        <dbReference type="Proteomes" id="UP000602087"/>
    </source>
</evidence>
<evidence type="ECO:0008006" key="3">
    <source>
        <dbReference type="Google" id="ProtNLM"/>
    </source>
</evidence>
<dbReference type="RefSeq" id="WP_198734636.1">
    <property type="nucleotide sequence ID" value="NZ_JAEINH010000015.1"/>
</dbReference>
<evidence type="ECO:0000313" key="1">
    <source>
        <dbReference type="EMBL" id="MBI9116066.1"/>
    </source>
</evidence>